<organism evidence="10 11">
    <name type="scientific">Liquorilactobacillus ghanensis DSM 18630</name>
    <dbReference type="NCBI Taxonomy" id="1423750"/>
    <lineage>
        <taxon>Bacteria</taxon>
        <taxon>Bacillati</taxon>
        <taxon>Bacillota</taxon>
        <taxon>Bacilli</taxon>
        <taxon>Lactobacillales</taxon>
        <taxon>Lactobacillaceae</taxon>
        <taxon>Liquorilactobacillus</taxon>
    </lineage>
</organism>
<dbReference type="STRING" id="1423750.FC89_GL002408"/>
<dbReference type="RefSeq" id="WP_057872745.1">
    <property type="nucleotide sequence ID" value="NZ_AZGB01000030.1"/>
</dbReference>
<evidence type="ECO:0000313" key="10">
    <source>
        <dbReference type="EMBL" id="KRM04005.1"/>
    </source>
</evidence>
<dbReference type="AlphaFoldDB" id="A0A0R1VFG0"/>
<keyword evidence="7 9" id="KW-1133">Transmembrane helix</keyword>
<dbReference type="Pfam" id="PF03609">
    <property type="entry name" value="EII-Sor"/>
    <property type="match status" value="1"/>
</dbReference>
<feature type="transmembrane region" description="Helical" evidence="9">
    <location>
        <begin position="58"/>
        <end position="86"/>
    </location>
</feature>
<dbReference type="PANTHER" id="PTHR32502">
    <property type="entry name" value="N-ACETYLGALACTOSAMINE PERMEASE II COMPONENT-RELATED"/>
    <property type="match status" value="1"/>
</dbReference>
<evidence type="ECO:0000256" key="8">
    <source>
        <dbReference type="ARBA" id="ARBA00023136"/>
    </source>
</evidence>
<keyword evidence="2" id="KW-0813">Transport</keyword>
<sequence length="264" mass="28459">MGLSLLQVVLITALAYFKTLDLSTTQIFAFDTIIYGAITGLILGNFRLGLETGATMQLMSLGVAALGGASMPDYPVAAIIATTIAVTTGKGMAAGLSLGVPVGMLCINFDVLLKLINSAFARKAQSYVNKREFKKMNRLIPCMTLIYPLQSAVPVFLAIVFGKPVVESILNFMPKWFTVGLNVAGGMLPAVGIAMLLTYMPLKKYGYWLLIGFVLAAYLKMATLGLGILGIAAAIPTYRQLVAQNEMKKAERKNNLNEEDMEDE</sequence>
<keyword evidence="11" id="KW-1185">Reference proteome</keyword>
<evidence type="ECO:0000256" key="3">
    <source>
        <dbReference type="ARBA" id="ARBA00022475"/>
    </source>
</evidence>
<comment type="subcellular location">
    <subcellularLocation>
        <location evidence="1">Cell membrane</location>
        <topology evidence="1">Multi-pass membrane protein</topology>
    </subcellularLocation>
</comment>
<protein>
    <submittedName>
        <fullName evidence="10">Phosphoenolpyruvate-dependent sugar phosphotransferase system EIIC, sorbose specific</fullName>
    </submittedName>
</protein>
<feature type="transmembrane region" description="Helical" evidence="9">
    <location>
        <begin position="25"/>
        <end position="46"/>
    </location>
</feature>
<dbReference type="GeneID" id="98320059"/>
<gene>
    <name evidence="10" type="ORF">FC89_GL002408</name>
</gene>
<keyword evidence="3" id="KW-1003">Cell membrane</keyword>
<reference evidence="10 11" key="1">
    <citation type="journal article" date="2015" name="Genome Announc.">
        <title>Expanding the biotechnology potential of lactobacilli through comparative genomics of 213 strains and associated genera.</title>
        <authorList>
            <person name="Sun Z."/>
            <person name="Harris H.M."/>
            <person name="McCann A."/>
            <person name="Guo C."/>
            <person name="Argimon S."/>
            <person name="Zhang W."/>
            <person name="Yang X."/>
            <person name="Jeffery I.B."/>
            <person name="Cooney J.C."/>
            <person name="Kagawa T.F."/>
            <person name="Liu W."/>
            <person name="Song Y."/>
            <person name="Salvetti E."/>
            <person name="Wrobel A."/>
            <person name="Rasinkangas P."/>
            <person name="Parkhill J."/>
            <person name="Rea M.C."/>
            <person name="O'Sullivan O."/>
            <person name="Ritari J."/>
            <person name="Douillard F.P."/>
            <person name="Paul Ross R."/>
            <person name="Yang R."/>
            <person name="Briner A.E."/>
            <person name="Felis G.E."/>
            <person name="de Vos W.M."/>
            <person name="Barrangou R."/>
            <person name="Klaenhammer T.R."/>
            <person name="Caufield P.W."/>
            <person name="Cui Y."/>
            <person name="Zhang H."/>
            <person name="O'Toole P.W."/>
        </authorList>
    </citation>
    <scope>NUCLEOTIDE SEQUENCE [LARGE SCALE GENOMIC DNA]</scope>
    <source>
        <strain evidence="10 11">DSM 18630</strain>
    </source>
</reference>
<dbReference type="InterPro" id="IPR050303">
    <property type="entry name" value="GatZ_KbaZ_carbometab"/>
</dbReference>
<evidence type="ECO:0000256" key="4">
    <source>
        <dbReference type="ARBA" id="ARBA00022597"/>
    </source>
</evidence>
<evidence type="ECO:0000256" key="2">
    <source>
        <dbReference type="ARBA" id="ARBA00022448"/>
    </source>
</evidence>
<feature type="transmembrane region" description="Helical" evidence="9">
    <location>
        <begin position="139"/>
        <end position="161"/>
    </location>
</feature>
<evidence type="ECO:0000256" key="6">
    <source>
        <dbReference type="ARBA" id="ARBA00022692"/>
    </source>
</evidence>
<keyword evidence="6 9" id="KW-0812">Transmembrane</keyword>
<evidence type="ECO:0000256" key="1">
    <source>
        <dbReference type="ARBA" id="ARBA00004651"/>
    </source>
</evidence>
<evidence type="ECO:0000256" key="5">
    <source>
        <dbReference type="ARBA" id="ARBA00022683"/>
    </source>
</evidence>
<dbReference type="EMBL" id="AZGB01000030">
    <property type="protein sequence ID" value="KRM04005.1"/>
    <property type="molecule type" value="Genomic_DNA"/>
</dbReference>
<dbReference type="PANTHER" id="PTHR32502:SF28">
    <property type="entry name" value="PHOSPHOTRANSFERASE SYSTEM SUGAR-SPECIFIC EIIC COMPONENT"/>
    <property type="match status" value="1"/>
</dbReference>
<dbReference type="Proteomes" id="UP000051451">
    <property type="component" value="Unassembled WGS sequence"/>
</dbReference>
<name>A0A0R1VFG0_9LACO</name>
<keyword evidence="8 9" id="KW-0472">Membrane</keyword>
<comment type="caution">
    <text evidence="10">The sequence shown here is derived from an EMBL/GenBank/DDBJ whole genome shotgun (WGS) entry which is preliminary data.</text>
</comment>
<accession>A0A0R1VFG0</accession>
<keyword evidence="10" id="KW-0808">Transferase</keyword>
<dbReference type="GO" id="GO:0016740">
    <property type="term" value="F:transferase activity"/>
    <property type="evidence" value="ECO:0007669"/>
    <property type="project" value="UniProtKB-KW"/>
</dbReference>
<evidence type="ECO:0000256" key="7">
    <source>
        <dbReference type="ARBA" id="ARBA00022989"/>
    </source>
</evidence>
<dbReference type="GO" id="GO:0009401">
    <property type="term" value="P:phosphoenolpyruvate-dependent sugar phosphotransferase system"/>
    <property type="evidence" value="ECO:0007669"/>
    <property type="project" value="UniProtKB-KW"/>
</dbReference>
<evidence type="ECO:0000313" key="11">
    <source>
        <dbReference type="Proteomes" id="UP000051451"/>
    </source>
</evidence>
<dbReference type="GO" id="GO:0005886">
    <property type="term" value="C:plasma membrane"/>
    <property type="evidence" value="ECO:0007669"/>
    <property type="project" value="UniProtKB-SubCell"/>
</dbReference>
<feature type="transmembrane region" description="Helical" evidence="9">
    <location>
        <begin position="207"/>
        <end position="235"/>
    </location>
</feature>
<keyword evidence="4" id="KW-0762">Sugar transport</keyword>
<feature type="transmembrane region" description="Helical" evidence="9">
    <location>
        <begin position="92"/>
        <end position="113"/>
    </location>
</feature>
<dbReference type="PATRIC" id="fig|1423750.3.peg.2450"/>
<dbReference type="InterPro" id="IPR004700">
    <property type="entry name" value="PTS_IIC_man"/>
</dbReference>
<feature type="transmembrane region" description="Helical" evidence="9">
    <location>
        <begin position="181"/>
        <end position="200"/>
    </location>
</feature>
<dbReference type="PROSITE" id="PS51106">
    <property type="entry name" value="PTS_EIIC_TYPE_4"/>
    <property type="match status" value="1"/>
</dbReference>
<keyword evidence="5" id="KW-0598">Phosphotransferase system</keyword>
<proteinExistence type="predicted"/>
<keyword evidence="10" id="KW-0670">Pyruvate</keyword>
<evidence type="ECO:0000256" key="9">
    <source>
        <dbReference type="SAM" id="Phobius"/>
    </source>
</evidence>
<dbReference type="OrthoDB" id="1649937at2"/>